<proteinExistence type="evidence at transcript level"/>
<evidence type="ECO:0000256" key="3">
    <source>
        <dbReference type="ARBA" id="ARBA00017161"/>
    </source>
</evidence>
<dbReference type="MEROPS" id="S01.422"/>
<dbReference type="SMART" id="SM00020">
    <property type="entry name" value="Tryp_SPc"/>
    <property type="match status" value="1"/>
</dbReference>
<dbReference type="FunFam" id="2.40.10.10:FF:000036">
    <property type="entry name" value="Trypsin beta"/>
    <property type="match status" value="1"/>
</dbReference>
<evidence type="ECO:0000259" key="9">
    <source>
        <dbReference type="PROSITE" id="PS50240"/>
    </source>
</evidence>
<dbReference type="PANTHER" id="PTHR24252">
    <property type="entry name" value="ACROSIN-RELATED"/>
    <property type="match status" value="1"/>
</dbReference>
<evidence type="ECO:0000256" key="7">
    <source>
        <dbReference type="ARBA" id="ARBA00023157"/>
    </source>
</evidence>
<comment type="catalytic activity">
    <reaction evidence="1">
        <text>Preferential cleavage: Arg-|-Xaa, Lys-|-Xaa.</text>
        <dbReference type="EC" id="3.4.21.10"/>
    </reaction>
</comment>
<dbReference type="FunFam" id="2.40.10.10:FF:000068">
    <property type="entry name" value="transmembrane protease serine 2"/>
    <property type="match status" value="1"/>
</dbReference>
<dbReference type="Pfam" id="PF00089">
    <property type="entry name" value="Trypsin"/>
    <property type="match status" value="1"/>
</dbReference>
<dbReference type="GO" id="GO:0004252">
    <property type="term" value="F:serine-type endopeptidase activity"/>
    <property type="evidence" value="ECO:0007669"/>
    <property type="project" value="InterPro"/>
</dbReference>
<keyword evidence="4" id="KW-0645">Protease</keyword>
<feature type="domain" description="Peptidase S1" evidence="9">
    <location>
        <begin position="19"/>
        <end position="253"/>
    </location>
</feature>
<keyword evidence="8" id="KW-0732">Signal</keyword>
<dbReference type="InterPro" id="IPR033116">
    <property type="entry name" value="TRYPSIN_SER"/>
</dbReference>
<feature type="chain" id="PRO_5003547465" description="Acrosin" evidence="8">
    <location>
        <begin position="17"/>
        <end position="254"/>
    </location>
</feature>
<dbReference type="GO" id="GO:0006508">
    <property type="term" value="P:proteolysis"/>
    <property type="evidence" value="ECO:0007669"/>
    <property type="project" value="UniProtKB-KW"/>
</dbReference>
<sequence>MKFFVVCLLLPALVAGGRIVGGGDADNGEWPWQLSLRNLGSHSCGASLIRPNWAVCAAHCVGSSPSAYTIIAGTNQRSCPGSNCEERRANSATRHEDFQNIGLLGFPNDISIIHWVDAIAESSGSIQYVPLATTADQVGRNCYITGWGRLYGNGPIPENLQEAHIDLLTTAECSSMWSPTPVTDSQVCVFDKATQARGACNGDSGGPLVCELSSGSWELVGATSWGRSGCSTDYPSVYTRVSAFNSWILNQIGE</sequence>
<name>H1A7B1_9ANNE</name>
<dbReference type="EMBL" id="AB267651">
    <property type="protein sequence ID" value="BAL43180.1"/>
    <property type="molecule type" value="mRNA"/>
</dbReference>
<keyword evidence="7" id="KW-1015">Disulfide bond</keyword>
<dbReference type="InterPro" id="IPR009003">
    <property type="entry name" value="Peptidase_S1_PA"/>
</dbReference>
<dbReference type="SUPFAM" id="SSF50494">
    <property type="entry name" value="Trypsin-like serine proteases"/>
    <property type="match status" value="1"/>
</dbReference>
<dbReference type="PROSITE" id="PS50240">
    <property type="entry name" value="TRYPSIN_DOM"/>
    <property type="match status" value="1"/>
</dbReference>
<dbReference type="EC" id="3.4.21.10" evidence="2"/>
<dbReference type="AlphaFoldDB" id="H1A7B1"/>
<dbReference type="CDD" id="cd00190">
    <property type="entry name" value="Tryp_SPc"/>
    <property type="match status" value="1"/>
</dbReference>
<organism evidence="10">
    <name type="scientific">Enchytraeus japonensis</name>
    <dbReference type="NCBI Taxonomy" id="228735"/>
    <lineage>
        <taxon>Eukaryota</taxon>
        <taxon>Metazoa</taxon>
        <taxon>Spiralia</taxon>
        <taxon>Lophotrochozoa</taxon>
        <taxon>Annelida</taxon>
        <taxon>Clitellata</taxon>
        <taxon>Oligochaeta</taxon>
        <taxon>Enchytraeida</taxon>
        <taxon>Enchytraeidae</taxon>
        <taxon>Enchytraeus</taxon>
    </lineage>
</organism>
<reference evidence="10" key="1">
    <citation type="submission" date="2006-08" db="EMBL/GenBank/DDBJ databases">
        <title>Serine proteinases and fibrinolytic enzymes of Enchytraeus japonensis (Annelida, Oligochaeta).</title>
        <authorList>
            <person name="Lee J.M."/>
            <person name="Niva C.C."/>
            <person name="Saito H."/>
            <person name="Myohara M."/>
        </authorList>
    </citation>
    <scope>NUCLEOTIDE SEQUENCE</scope>
    <source>
        <tissue evidence="10">Whole body</tissue>
    </source>
</reference>
<evidence type="ECO:0000256" key="6">
    <source>
        <dbReference type="ARBA" id="ARBA00022825"/>
    </source>
</evidence>
<dbReference type="InterPro" id="IPR001314">
    <property type="entry name" value="Peptidase_S1A"/>
</dbReference>
<evidence type="ECO:0000256" key="8">
    <source>
        <dbReference type="SAM" id="SignalP"/>
    </source>
</evidence>
<evidence type="ECO:0000256" key="4">
    <source>
        <dbReference type="ARBA" id="ARBA00022670"/>
    </source>
</evidence>
<evidence type="ECO:0000256" key="2">
    <source>
        <dbReference type="ARBA" id="ARBA00012050"/>
    </source>
</evidence>
<dbReference type="PROSITE" id="PS00135">
    <property type="entry name" value="TRYPSIN_SER"/>
    <property type="match status" value="1"/>
</dbReference>
<evidence type="ECO:0000256" key="5">
    <source>
        <dbReference type="ARBA" id="ARBA00022801"/>
    </source>
</evidence>
<gene>
    <name evidence="10" type="primary">Ej-SP-1a</name>
</gene>
<dbReference type="PRINTS" id="PR00722">
    <property type="entry name" value="CHYMOTRYPSIN"/>
</dbReference>
<keyword evidence="5" id="KW-0378">Hydrolase</keyword>
<feature type="signal peptide" evidence="8">
    <location>
        <begin position="1"/>
        <end position="16"/>
    </location>
</feature>
<dbReference type="InterPro" id="IPR043504">
    <property type="entry name" value="Peptidase_S1_PA_chymotrypsin"/>
</dbReference>
<keyword evidence="6" id="KW-0720">Serine protease</keyword>
<dbReference type="Gene3D" id="2.40.10.10">
    <property type="entry name" value="Trypsin-like serine proteases"/>
    <property type="match status" value="1"/>
</dbReference>
<protein>
    <recommendedName>
        <fullName evidence="3">Acrosin</fullName>
        <ecNumber evidence="2">3.4.21.10</ecNumber>
    </recommendedName>
</protein>
<dbReference type="PANTHER" id="PTHR24252:SF8">
    <property type="entry name" value="ACROSIN"/>
    <property type="match status" value="1"/>
</dbReference>
<evidence type="ECO:0000256" key="1">
    <source>
        <dbReference type="ARBA" id="ARBA00001656"/>
    </source>
</evidence>
<accession>H1A7B1</accession>
<evidence type="ECO:0000313" key="10">
    <source>
        <dbReference type="EMBL" id="BAL43180.1"/>
    </source>
</evidence>
<dbReference type="InterPro" id="IPR001254">
    <property type="entry name" value="Trypsin_dom"/>
</dbReference>